<organism evidence="1 2">
    <name type="scientific">Saltatorellus ferox</name>
    <dbReference type="NCBI Taxonomy" id="2528018"/>
    <lineage>
        <taxon>Bacteria</taxon>
        <taxon>Pseudomonadati</taxon>
        <taxon>Planctomycetota</taxon>
        <taxon>Planctomycetia</taxon>
        <taxon>Planctomycetia incertae sedis</taxon>
        <taxon>Saltatorellus</taxon>
    </lineage>
</organism>
<keyword evidence="2" id="KW-1185">Reference proteome</keyword>
<accession>A0A518EXR9</accession>
<sequence length="145" mass="16179">MKIALQDEEGEYVFVENLGQGRLRAPALRPGLYRAEPRLEGGHVPVPTFEGIEVPASGEVRDPRVDGVRLSELIREISVTVNGEVPDRPPTILRVMAVQAPVQIGRPGASLVYSVRQRRDAPRPHLQRLRDRIEASIRRPLNHSS</sequence>
<dbReference type="Proteomes" id="UP000320390">
    <property type="component" value="Chromosome"/>
</dbReference>
<proteinExistence type="predicted"/>
<dbReference type="RefSeq" id="WP_145202269.1">
    <property type="nucleotide sequence ID" value="NZ_CP036434.1"/>
</dbReference>
<gene>
    <name evidence="1" type="ORF">Poly30_44260</name>
</gene>
<dbReference type="EMBL" id="CP036434">
    <property type="protein sequence ID" value="QDV08871.1"/>
    <property type="molecule type" value="Genomic_DNA"/>
</dbReference>
<dbReference type="AlphaFoldDB" id="A0A518EXR9"/>
<name>A0A518EXR9_9BACT</name>
<protein>
    <submittedName>
        <fullName evidence="1">Uncharacterized protein</fullName>
    </submittedName>
</protein>
<evidence type="ECO:0000313" key="1">
    <source>
        <dbReference type="EMBL" id="QDV08871.1"/>
    </source>
</evidence>
<reference evidence="1 2" key="1">
    <citation type="submission" date="2019-02" db="EMBL/GenBank/DDBJ databases">
        <title>Deep-cultivation of Planctomycetes and their phenomic and genomic characterization uncovers novel biology.</title>
        <authorList>
            <person name="Wiegand S."/>
            <person name="Jogler M."/>
            <person name="Boedeker C."/>
            <person name="Pinto D."/>
            <person name="Vollmers J."/>
            <person name="Rivas-Marin E."/>
            <person name="Kohn T."/>
            <person name="Peeters S.H."/>
            <person name="Heuer A."/>
            <person name="Rast P."/>
            <person name="Oberbeckmann S."/>
            <person name="Bunk B."/>
            <person name="Jeske O."/>
            <person name="Meyerdierks A."/>
            <person name="Storesund J.E."/>
            <person name="Kallscheuer N."/>
            <person name="Luecker S."/>
            <person name="Lage O.M."/>
            <person name="Pohl T."/>
            <person name="Merkel B.J."/>
            <person name="Hornburger P."/>
            <person name="Mueller R.-W."/>
            <person name="Bruemmer F."/>
            <person name="Labrenz M."/>
            <person name="Spormann A.M."/>
            <person name="Op den Camp H."/>
            <person name="Overmann J."/>
            <person name="Amann R."/>
            <person name="Jetten M.S.M."/>
            <person name="Mascher T."/>
            <person name="Medema M.H."/>
            <person name="Devos D.P."/>
            <person name="Kaster A.-K."/>
            <person name="Ovreas L."/>
            <person name="Rohde M."/>
            <person name="Galperin M.Y."/>
            <person name="Jogler C."/>
        </authorList>
    </citation>
    <scope>NUCLEOTIDE SEQUENCE [LARGE SCALE GENOMIC DNA]</scope>
    <source>
        <strain evidence="1 2">Poly30</strain>
    </source>
</reference>
<evidence type="ECO:0000313" key="2">
    <source>
        <dbReference type="Proteomes" id="UP000320390"/>
    </source>
</evidence>